<reference evidence="1" key="1">
    <citation type="journal article" date="2020" name="G3 (Bethesda)">
        <title>High-Quality Assemblies for Three Invasive Social Wasps from the &lt;i&gt;Vespula&lt;/i&gt; Genus.</title>
        <authorList>
            <person name="Harrop T.W.R."/>
            <person name="Guhlin J."/>
            <person name="McLaughlin G.M."/>
            <person name="Permina E."/>
            <person name="Stockwell P."/>
            <person name="Gilligan J."/>
            <person name="Le Lec M.F."/>
            <person name="Gruber M.A.M."/>
            <person name="Quinn O."/>
            <person name="Lovegrove M."/>
            <person name="Duncan E.J."/>
            <person name="Remnant E.J."/>
            <person name="Van Eeckhoven J."/>
            <person name="Graham B."/>
            <person name="Knapp R.A."/>
            <person name="Langford K.W."/>
            <person name="Kronenberg Z."/>
            <person name="Press M.O."/>
            <person name="Eacker S.M."/>
            <person name="Wilson-Rankin E.E."/>
            <person name="Purcell J."/>
            <person name="Lester P.J."/>
            <person name="Dearden P.K."/>
        </authorList>
    </citation>
    <scope>NUCLEOTIDE SEQUENCE</scope>
    <source>
        <strain evidence="1">Marl-1</strain>
    </source>
</reference>
<dbReference type="EMBL" id="JACSEA010000002">
    <property type="protein sequence ID" value="KAF7407275.1"/>
    <property type="molecule type" value="Genomic_DNA"/>
</dbReference>
<gene>
    <name evidence="1" type="ORF">HZH66_001812</name>
</gene>
<protein>
    <submittedName>
        <fullName evidence="1">Uncharacterized protein</fullName>
    </submittedName>
</protein>
<organism evidence="1 2">
    <name type="scientific">Vespula vulgaris</name>
    <name type="common">Yellow jacket</name>
    <name type="synonym">Wasp</name>
    <dbReference type="NCBI Taxonomy" id="7454"/>
    <lineage>
        <taxon>Eukaryota</taxon>
        <taxon>Metazoa</taxon>
        <taxon>Ecdysozoa</taxon>
        <taxon>Arthropoda</taxon>
        <taxon>Hexapoda</taxon>
        <taxon>Insecta</taxon>
        <taxon>Pterygota</taxon>
        <taxon>Neoptera</taxon>
        <taxon>Endopterygota</taxon>
        <taxon>Hymenoptera</taxon>
        <taxon>Apocrita</taxon>
        <taxon>Aculeata</taxon>
        <taxon>Vespoidea</taxon>
        <taxon>Vespidae</taxon>
        <taxon>Vespinae</taxon>
        <taxon>Vespula</taxon>
    </lineage>
</organism>
<dbReference type="AlphaFoldDB" id="A0A834KIH9"/>
<sequence length="75" mass="8668">MRMADEYIFESLLMFSILTHCSCHSCCLLVNTSSIMAFGDIEETRLGATPLKNIDLLFDVTATSFYLLRRYYELE</sequence>
<evidence type="ECO:0000313" key="2">
    <source>
        <dbReference type="Proteomes" id="UP000614350"/>
    </source>
</evidence>
<accession>A0A834KIH9</accession>
<evidence type="ECO:0000313" key="1">
    <source>
        <dbReference type="EMBL" id="KAF7407275.1"/>
    </source>
</evidence>
<proteinExistence type="predicted"/>
<comment type="caution">
    <text evidence="1">The sequence shown here is derived from an EMBL/GenBank/DDBJ whole genome shotgun (WGS) entry which is preliminary data.</text>
</comment>
<keyword evidence="2" id="KW-1185">Reference proteome</keyword>
<name>A0A834KIH9_VESVU</name>
<dbReference type="Proteomes" id="UP000614350">
    <property type="component" value="Unassembled WGS sequence"/>
</dbReference>